<feature type="transmembrane region" description="Helical" evidence="1">
    <location>
        <begin position="102"/>
        <end position="123"/>
    </location>
</feature>
<dbReference type="RefSeq" id="WP_381614828.1">
    <property type="nucleotide sequence ID" value="NZ_JBHTEB010000001.1"/>
</dbReference>
<evidence type="ECO:0000313" key="2">
    <source>
        <dbReference type="EMBL" id="MFD0318211.1"/>
    </source>
</evidence>
<keyword evidence="3" id="KW-1185">Reference proteome</keyword>
<proteinExistence type="predicted"/>
<protein>
    <recommendedName>
        <fullName evidence="4">Cytochrome C oxidase subunit I</fullName>
    </recommendedName>
</protein>
<organism evidence="2 3">
    <name type="scientific">Streptomyces flavalbus</name>
    <dbReference type="NCBI Taxonomy" id="2665155"/>
    <lineage>
        <taxon>Bacteria</taxon>
        <taxon>Bacillati</taxon>
        <taxon>Actinomycetota</taxon>
        <taxon>Actinomycetes</taxon>
        <taxon>Kitasatosporales</taxon>
        <taxon>Streptomycetaceae</taxon>
        <taxon>Streptomyces</taxon>
    </lineage>
</organism>
<dbReference type="EMBL" id="JBHTEB010000001">
    <property type="protein sequence ID" value="MFD0318211.1"/>
    <property type="molecule type" value="Genomic_DNA"/>
</dbReference>
<evidence type="ECO:0000313" key="3">
    <source>
        <dbReference type="Proteomes" id="UP001597023"/>
    </source>
</evidence>
<evidence type="ECO:0008006" key="4">
    <source>
        <dbReference type="Google" id="ProtNLM"/>
    </source>
</evidence>
<evidence type="ECO:0000256" key="1">
    <source>
        <dbReference type="SAM" id="Phobius"/>
    </source>
</evidence>
<name>A0ABW2WG62_9ACTN</name>
<keyword evidence="1" id="KW-0812">Transmembrane</keyword>
<gene>
    <name evidence="2" type="ORF">ACFQZ6_29165</name>
</gene>
<sequence length="124" mass="14159">MRRKAPTEAPQTPGNALVRETEGYLRARSHHEQAVREAEELCARLSWLTTTQAQDLTEHYVRQRVDLTRRMLRRTVQRAAEIQREYEARYATLRRSLLRRHAACACVVLACATGASALAGCLLR</sequence>
<dbReference type="Proteomes" id="UP001597023">
    <property type="component" value="Unassembled WGS sequence"/>
</dbReference>
<accession>A0ABW2WG62</accession>
<keyword evidence="1" id="KW-0472">Membrane</keyword>
<comment type="caution">
    <text evidence="2">The sequence shown here is derived from an EMBL/GenBank/DDBJ whole genome shotgun (WGS) entry which is preliminary data.</text>
</comment>
<reference evidence="3" key="1">
    <citation type="journal article" date="2019" name="Int. J. Syst. Evol. Microbiol.">
        <title>The Global Catalogue of Microorganisms (GCM) 10K type strain sequencing project: providing services to taxonomists for standard genome sequencing and annotation.</title>
        <authorList>
            <consortium name="The Broad Institute Genomics Platform"/>
            <consortium name="The Broad Institute Genome Sequencing Center for Infectious Disease"/>
            <person name="Wu L."/>
            <person name="Ma J."/>
        </authorList>
    </citation>
    <scope>NUCLEOTIDE SEQUENCE [LARGE SCALE GENOMIC DNA]</scope>
    <source>
        <strain evidence="3">CGMCC 4.7400</strain>
    </source>
</reference>
<keyword evidence="1" id="KW-1133">Transmembrane helix</keyword>